<organism evidence="3">
    <name type="scientific">Zea mays</name>
    <name type="common">Maize</name>
    <dbReference type="NCBI Taxonomy" id="4577"/>
    <lineage>
        <taxon>Eukaryota</taxon>
        <taxon>Viridiplantae</taxon>
        <taxon>Streptophyta</taxon>
        <taxon>Embryophyta</taxon>
        <taxon>Tracheophyta</taxon>
        <taxon>Spermatophyta</taxon>
        <taxon>Magnoliopsida</taxon>
        <taxon>Liliopsida</taxon>
        <taxon>Poales</taxon>
        <taxon>Poaceae</taxon>
        <taxon>PACMAD clade</taxon>
        <taxon>Panicoideae</taxon>
        <taxon>Andropogonodae</taxon>
        <taxon>Andropogoneae</taxon>
        <taxon>Tripsacinae</taxon>
        <taxon>Zea</taxon>
    </lineage>
</organism>
<keyword evidence="2" id="KW-0802">TPR repeat</keyword>
<gene>
    <name evidence="3" type="ORF">ZEAMMB73_Zm00001d005403</name>
</gene>
<sequence>MIRGKSQAAVQAFREAVKFKRNSWEIWENYSKVALDTGNIRLTLEALKTVLNLSSNKQFSVGILDKVMTMLEEQSPDFVDTHEASDDANKDTRQSNQLLDITGDILQQIVRSGGSNAAIWGLYARWHKTKGNLIACSEALLKQVRSLQGSGLLHDQMKFAKYAQASLKLCKVYMEISSSTGSRRELLTAEMHLKSTLKQTMDFSDTEEYKALDNCLEEIKNLIAATA</sequence>
<name>A0A1D6EMD3_MAIZE</name>
<protein>
    <submittedName>
        <fullName evidence="3">Protein prenylyltransferase superfamily protein</fullName>
    </submittedName>
</protein>
<dbReference type="Gene3D" id="1.25.40.10">
    <property type="entry name" value="Tetratricopeptide repeat domain"/>
    <property type="match status" value="1"/>
</dbReference>
<evidence type="ECO:0000256" key="2">
    <source>
        <dbReference type="ARBA" id="ARBA00022803"/>
    </source>
</evidence>
<dbReference type="AlphaFoldDB" id="A0A1D6EMD3"/>
<keyword evidence="3" id="KW-0808">Transferase</keyword>
<reference evidence="3" key="1">
    <citation type="submission" date="2015-12" db="EMBL/GenBank/DDBJ databases">
        <title>Update maize B73 reference genome by single molecule sequencing technologies.</title>
        <authorList>
            <consortium name="Maize Genome Sequencing Project"/>
            <person name="Ware D."/>
        </authorList>
    </citation>
    <scope>NUCLEOTIDE SEQUENCE [LARGE SCALE GENOMIC DNA]</scope>
    <source>
        <tissue evidence="3">Seedling</tissue>
    </source>
</reference>
<dbReference type="ExpressionAtlas" id="A0A1D6EMD3">
    <property type="expression patterns" value="baseline and differential"/>
</dbReference>
<dbReference type="GO" id="GO:0016740">
    <property type="term" value="F:transferase activity"/>
    <property type="evidence" value="ECO:0007669"/>
    <property type="project" value="UniProtKB-KW"/>
</dbReference>
<dbReference type="EMBL" id="CM007648">
    <property type="protein sequence ID" value="ONM21027.1"/>
    <property type="molecule type" value="Genomic_DNA"/>
</dbReference>
<evidence type="ECO:0000256" key="1">
    <source>
        <dbReference type="ARBA" id="ARBA00022737"/>
    </source>
</evidence>
<accession>A0A1D6EMD3</accession>
<dbReference type="InterPro" id="IPR044244">
    <property type="entry name" value="TTC27/Emw1"/>
</dbReference>
<evidence type="ECO:0000313" key="3">
    <source>
        <dbReference type="EMBL" id="ONM21027.1"/>
    </source>
</evidence>
<dbReference type="InterPro" id="IPR011990">
    <property type="entry name" value="TPR-like_helical_dom_sf"/>
</dbReference>
<keyword evidence="1" id="KW-0677">Repeat</keyword>
<dbReference type="PANTHER" id="PTHR16193:SF0">
    <property type="entry name" value="TETRATRICOPEPTIDE REPEAT PROTEIN 27"/>
    <property type="match status" value="1"/>
</dbReference>
<dbReference type="SUPFAM" id="SSF48452">
    <property type="entry name" value="TPR-like"/>
    <property type="match status" value="1"/>
</dbReference>
<dbReference type="PANTHER" id="PTHR16193">
    <property type="entry name" value="TETRATRICOPEPTIDE REPEAT PROTEIN 27"/>
    <property type="match status" value="1"/>
</dbReference>
<proteinExistence type="predicted"/>